<name>A0A9P0D446_9CUCU</name>
<keyword evidence="4" id="KW-0325">Glycoprotein</keyword>
<dbReference type="OrthoDB" id="19653at2759"/>
<keyword evidence="3" id="KW-0378">Hydrolase</keyword>
<dbReference type="AlphaFoldDB" id="A0A9P0D446"/>
<dbReference type="Gene3D" id="3.40.50.1820">
    <property type="entry name" value="alpha/beta hydrolase"/>
    <property type="match status" value="1"/>
</dbReference>
<proteinExistence type="inferred from homology"/>
<keyword evidence="7" id="KW-1185">Reference proteome</keyword>
<evidence type="ECO:0000256" key="3">
    <source>
        <dbReference type="ARBA" id="ARBA00022801"/>
    </source>
</evidence>
<feature type="domain" description="Carboxylesterase type B" evidence="5">
    <location>
        <begin position="3"/>
        <end position="515"/>
    </location>
</feature>
<dbReference type="SUPFAM" id="SSF53474">
    <property type="entry name" value="alpha/beta-Hydrolases"/>
    <property type="match status" value="1"/>
</dbReference>
<dbReference type="GO" id="GO:0052689">
    <property type="term" value="F:carboxylic ester hydrolase activity"/>
    <property type="evidence" value="ECO:0007669"/>
    <property type="project" value="UniProtKB-KW"/>
</dbReference>
<dbReference type="InterPro" id="IPR029058">
    <property type="entry name" value="AB_hydrolase_fold"/>
</dbReference>
<evidence type="ECO:0000256" key="4">
    <source>
        <dbReference type="ARBA" id="ARBA00023180"/>
    </source>
</evidence>
<dbReference type="PANTHER" id="PTHR43142">
    <property type="entry name" value="CARBOXYLIC ESTER HYDROLASE"/>
    <property type="match status" value="1"/>
</dbReference>
<evidence type="ECO:0000259" key="5">
    <source>
        <dbReference type="Pfam" id="PF00135"/>
    </source>
</evidence>
<gene>
    <name evidence="6" type="ORF">PSYICH_LOCUS13648</name>
</gene>
<dbReference type="EMBL" id="OV651819">
    <property type="protein sequence ID" value="CAH1113912.1"/>
    <property type="molecule type" value="Genomic_DNA"/>
</dbReference>
<dbReference type="Proteomes" id="UP001153636">
    <property type="component" value="Chromosome 7"/>
</dbReference>
<dbReference type="InterPro" id="IPR002018">
    <property type="entry name" value="CarbesteraseB"/>
</dbReference>
<evidence type="ECO:0000256" key="2">
    <source>
        <dbReference type="ARBA" id="ARBA00022487"/>
    </source>
</evidence>
<evidence type="ECO:0000313" key="7">
    <source>
        <dbReference type="Proteomes" id="UP001153636"/>
    </source>
</evidence>
<accession>A0A9P0D446</accession>
<organism evidence="6 7">
    <name type="scientific">Psylliodes chrysocephalus</name>
    <dbReference type="NCBI Taxonomy" id="3402493"/>
    <lineage>
        <taxon>Eukaryota</taxon>
        <taxon>Metazoa</taxon>
        <taxon>Ecdysozoa</taxon>
        <taxon>Arthropoda</taxon>
        <taxon>Hexapoda</taxon>
        <taxon>Insecta</taxon>
        <taxon>Pterygota</taxon>
        <taxon>Neoptera</taxon>
        <taxon>Endopterygota</taxon>
        <taxon>Coleoptera</taxon>
        <taxon>Polyphaga</taxon>
        <taxon>Cucujiformia</taxon>
        <taxon>Chrysomeloidea</taxon>
        <taxon>Chrysomelidae</taxon>
        <taxon>Galerucinae</taxon>
        <taxon>Alticini</taxon>
        <taxon>Psylliodes</taxon>
    </lineage>
</organism>
<evidence type="ECO:0000256" key="1">
    <source>
        <dbReference type="ARBA" id="ARBA00005964"/>
    </source>
</evidence>
<dbReference type="PANTHER" id="PTHR43142:SF1">
    <property type="entry name" value="CARBOXYLIC ESTER HYDROLASE"/>
    <property type="match status" value="1"/>
</dbReference>
<sequence>MEQPIVTINEGKIRGYQRINLDGEKFYSFLAIPYGKPPIGELRFKAPKPVESWNGIKDATKEGNISYQGENLQETGCISTEDCLHLHVFTKNLPLEDPILKPVMVWIHGGGFMWGSNDSRLFGPEFLLTEDIVMVSIHYRVGFLGFLHLNDASLDVPGNAGMKDQQLALKWVQRNIHHFNGDPNNVTIFGASSAGSCIHLHVLSPTSKGLFHKAIVQSGCALNYWTFSGDFALEFAKFVDNEVQTEAQALEMFNKMPVKEFHKYQLDFCNIHDIFGVVAPNIEPPSETAFLSSSPIELISSGHYNKVPLIIGYCNNEGLYVGFDETFKKIKIKQETLDLDFFVSPSLKLKEDDSKREIVKRKIKKFYFEGQNAVDKSLIWTDFLYVPGIIASAKLHARTSSEPVYLYRISIDAGLNWKKQIIPIKEPGTTHCDELGYIFNIALDAEFLDIGELEDKYIRRFVKLWTNFAKTGNPTPNGTDLNTKWKPINEDICFLDIGSELTMQINPEEERIKFWKEIFKLSPHTYNYL</sequence>
<reference evidence="6" key="1">
    <citation type="submission" date="2022-01" db="EMBL/GenBank/DDBJ databases">
        <authorList>
            <person name="King R."/>
        </authorList>
    </citation>
    <scope>NUCLEOTIDE SEQUENCE</scope>
</reference>
<dbReference type="Pfam" id="PF00135">
    <property type="entry name" value="COesterase"/>
    <property type="match status" value="1"/>
</dbReference>
<keyword evidence="2" id="KW-0719">Serine esterase</keyword>
<comment type="similarity">
    <text evidence="1">Belongs to the type-B carboxylesterase/lipase family.</text>
</comment>
<protein>
    <recommendedName>
        <fullName evidence="5">Carboxylesterase type B domain-containing protein</fullName>
    </recommendedName>
</protein>
<evidence type="ECO:0000313" key="6">
    <source>
        <dbReference type="EMBL" id="CAH1113912.1"/>
    </source>
</evidence>